<proteinExistence type="predicted"/>
<keyword evidence="2" id="KW-1185">Reference proteome</keyword>
<dbReference type="InterPro" id="IPR051710">
    <property type="entry name" value="Phosphatase_SH3-domain"/>
</dbReference>
<evidence type="ECO:0000313" key="1">
    <source>
        <dbReference type="EMBL" id="KRY86480.1"/>
    </source>
</evidence>
<dbReference type="OrthoDB" id="5919683at2759"/>
<dbReference type="InterPro" id="IPR029033">
    <property type="entry name" value="His_PPase_superfam"/>
</dbReference>
<dbReference type="Gene3D" id="3.40.50.1240">
    <property type="entry name" value="Phosphoglycerate mutase-like"/>
    <property type="match status" value="2"/>
</dbReference>
<comment type="caution">
    <text evidence="1">The sequence shown here is derived from an EMBL/GenBank/DDBJ whole genome shotgun (WGS) entry which is preliminary data.</text>
</comment>
<dbReference type="AlphaFoldDB" id="A0A0V1FK73"/>
<sequence length="1146" mass="131383">MKVHYILNLNFDLLVSMSVDGSPHRVPVFKRVFLSSLSKEIGSKWPTGKQEEKLDDSEHVSQISQIDISWTPPDLHKKRMLFSGSRRKWRYNFISHTKQSEECQPKATTSMRQTVFGHSKDENECPSKTACLMSSVCNLEIFSSKDSPVKIVGRCDLQSPCRGKKPMKANTLRRIQLRRTNSAKKLFQDFGSGGECGYCSEFFNKQDPTDDGKPAFECQINLHSNVEFNEYGESNDDMILISEWSDGVSQESIAIQTSSQTSESCSVTVEATDHHLNSCSSNPTSSSPVEFCHFAINNKRFNGRRRFIQGGFAEQFQKSIKRQMSNLNIWHHRRRNDNAFSKDNHAWFNKKEHENIQYELIAIHMEYGYYKCICQVARTSLKILIIFHRYVFESYSLKCGMIFNLYLPFLKFFCKSKNTPIILTPSLIDIMPELYAFDTFAYYRDCNPLLLFIMIKDGPSSNQPFCAEKHTDRNPFLAGNRSGLCDEPMMSVVERKLRYMGATSRAAGINITDVICAPSLKYIALADSFIEGYESKLEEKDKVLKIKIDGGFSESIDYYYLQEQLKTNVMESGFPVDQIYDVRKIFCRAQFDFKTFDSLAFRWVSTQLFWFILVEEDGFPLLCFSAGKNEDREWKSQSMTTIEARSGLMGEASHEARFNITDVICAPSIKCIIAADSFIKGFERDQKGKMKNLNIKIDGGLSESIEGYYLQKQFRSLALERGYAVDEVYETSIKWSENHNVDTYVNLDWRINAALKSLRKKYPGSMDKMVAVFVDKSLESVLRGVGAHSRRLFKLMSQTDFINFDSWAFRWDSTQLLWFILVEKDRFSHLHFREVEKDAGEWKFQSMPMAEKKSRVMGAASYKSCFNITDVISAPSTKCILAADSFIKGFESGQQDTTNPLKIKVEAALSKSVEGYHSHKQFQLLAIERGYRVDDSYETCAQRSGNSEVDPYVDLDCRISAALESFKEKYSGSEEKMVVVFVDKRLESVLRHVANLSNMAYELYVPAFDFKTFDSLAFRWVSTQLFWFILVEEDGFPLLCFSAGKNEDREWKSQSMTTIEARSGLMGEASHEARFNITDVICAPSIKCIIAADSFIKGFERDQKGKMKNLNIKIDGGLSESIEGYYLQKQFRSLALERGYAVDEVY</sequence>
<name>A0A0V1FK73_TRIPS</name>
<gene>
    <name evidence="1" type="ORF">T4D_4360</name>
</gene>
<organism evidence="1 2">
    <name type="scientific">Trichinella pseudospiralis</name>
    <name type="common">Parasitic roundworm</name>
    <dbReference type="NCBI Taxonomy" id="6337"/>
    <lineage>
        <taxon>Eukaryota</taxon>
        <taxon>Metazoa</taxon>
        <taxon>Ecdysozoa</taxon>
        <taxon>Nematoda</taxon>
        <taxon>Enoplea</taxon>
        <taxon>Dorylaimia</taxon>
        <taxon>Trichinellida</taxon>
        <taxon>Trichinellidae</taxon>
        <taxon>Trichinella</taxon>
    </lineage>
</organism>
<dbReference type="GO" id="GO:0016791">
    <property type="term" value="F:phosphatase activity"/>
    <property type="evidence" value="ECO:0007669"/>
    <property type="project" value="UniProtKB-ARBA"/>
</dbReference>
<reference evidence="1 2" key="1">
    <citation type="submission" date="2015-01" db="EMBL/GenBank/DDBJ databases">
        <title>Evolution of Trichinella species and genotypes.</title>
        <authorList>
            <person name="Korhonen P.K."/>
            <person name="Edoardo P."/>
            <person name="Giuseppe L.R."/>
            <person name="Gasser R.B."/>
        </authorList>
    </citation>
    <scope>NUCLEOTIDE SEQUENCE [LARGE SCALE GENOMIC DNA]</scope>
    <source>
        <strain evidence="1">ISS470</strain>
    </source>
</reference>
<accession>A0A0V1FK73</accession>
<dbReference type="EMBL" id="JYDT01000070">
    <property type="protein sequence ID" value="KRY86480.1"/>
    <property type="molecule type" value="Genomic_DNA"/>
</dbReference>
<protein>
    <submittedName>
        <fullName evidence="1">Uncharacterized protein</fullName>
    </submittedName>
</protein>
<dbReference type="PANTHER" id="PTHR16469:SF27">
    <property type="entry name" value="UBIQUITIN-ASSOCIATED AND SH3 DOMAIN-CONTAINING BA-RELATED"/>
    <property type="match status" value="1"/>
</dbReference>
<evidence type="ECO:0000313" key="2">
    <source>
        <dbReference type="Proteomes" id="UP000054995"/>
    </source>
</evidence>
<dbReference type="PANTHER" id="PTHR16469">
    <property type="entry name" value="UBIQUITIN-ASSOCIATED AND SH3 DOMAIN-CONTAINING BA-RELATED"/>
    <property type="match status" value="1"/>
</dbReference>
<dbReference type="Proteomes" id="UP000054995">
    <property type="component" value="Unassembled WGS sequence"/>
</dbReference>
<feature type="non-terminal residue" evidence="1">
    <location>
        <position position="1146"/>
    </location>
</feature>